<organism evidence="6 7">
    <name type="scientific">Piscirickettsia salmonis</name>
    <dbReference type="NCBI Taxonomy" id="1238"/>
    <lineage>
        <taxon>Bacteria</taxon>
        <taxon>Pseudomonadati</taxon>
        <taxon>Pseudomonadota</taxon>
        <taxon>Gammaproteobacteria</taxon>
        <taxon>Thiotrichales</taxon>
        <taxon>Piscirickettsiaceae</taxon>
        <taxon>Piscirickettsia</taxon>
    </lineage>
</organism>
<evidence type="ECO:0000256" key="2">
    <source>
        <dbReference type="ARBA" id="ARBA00022679"/>
    </source>
</evidence>
<gene>
    <name evidence="6" type="ORF">KU39_39</name>
</gene>
<name>A0A1L6TFR6_PISSA</name>
<dbReference type="Pfam" id="PF08100">
    <property type="entry name" value="Dimerisation"/>
    <property type="match status" value="1"/>
</dbReference>
<reference evidence="6 7" key="1">
    <citation type="journal article" date="2014" name="Genome Announc.">
        <title>Comparative Genome Analysis of Two Isolates of the Fish Pathogen Piscirickettsia salmonis from Different Hosts Reveals Major Differences in Virulence-Associated Secretion Systems.</title>
        <authorList>
            <person name="Bohle H."/>
            <person name="Henriquez P."/>
            <person name="Grothusen H."/>
            <person name="Navas E."/>
            <person name="Sandoval A."/>
            <person name="Bustamante F."/>
            <person name="Bustos P."/>
            <person name="Mancilla M."/>
        </authorList>
    </citation>
    <scope>NUCLEOTIDE SEQUENCE [LARGE SCALE GENOMIC DNA]</scope>
    <source>
        <strain evidence="7">B1-32597</strain>
    </source>
</reference>
<dbReference type="GO" id="GO:0046983">
    <property type="term" value="F:protein dimerization activity"/>
    <property type="evidence" value="ECO:0007669"/>
    <property type="project" value="InterPro"/>
</dbReference>
<dbReference type="PANTHER" id="PTHR43712">
    <property type="entry name" value="PUTATIVE (AFU_ORTHOLOGUE AFUA_4G14580)-RELATED"/>
    <property type="match status" value="1"/>
</dbReference>
<dbReference type="SUPFAM" id="SSF46785">
    <property type="entry name" value="Winged helix' DNA-binding domain"/>
    <property type="match status" value="1"/>
</dbReference>
<dbReference type="Gene3D" id="1.10.10.10">
    <property type="entry name" value="Winged helix-like DNA-binding domain superfamily/Winged helix DNA-binding domain"/>
    <property type="match status" value="1"/>
</dbReference>
<feature type="domain" description="O-methyltransferase dimerisation" evidence="5">
    <location>
        <begin position="11"/>
        <end position="79"/>
    </location>
</feature>
<evidence type="ECO:0000313" key="7">
    <source>
        <dbReference type="Proteomes" id="UP000029558"/>
    </source>
</evidence>
<evidence type="ECO:0000259" key="5">
    <source>
        <dbReference type="Pfam" id="PF08100"/>
    </source>
</evidence>
<dbReference type="CDD" id="cd02440">
    <property type="entry name" value="AdoMet_MTases"/>
    <property type="match status" value="1"/>
</dbReference>
<dbReference type="InterPro" id="IPR012967">
    <property type="entry name" value="COMT_dimerisation"/>
</dbReference>
<dbReference type="EMBL" id="CP012508">
    <property type="protein sequence ID" value="ALB21227.1"/>
    <property type="molecule type" value="Genomic_DNA"/>
</dbReference>
<evidence type="ECO:0000256" key="1">
    <source>
        <dbReference type="ARBA" id="ARBA00022603"/>
    </source>
</evidence>
<dbReference type="RefSeq" id="WP_027242563.1">
    <property type="nucleotide sequence ID" value="NZ_CP012508.1"/>
</dbReference>
<dbReference type="GO" id="GO:0008171">
    <property type="term" value="F:O-methyltransferase activity"/>
    <property type="evidence" value="ECO:0007669"/>
    <property type="project" value="InterPro"/>
</dbReference>
<dbReference type="OrthoDB" id="9766840at2"/>
<keyword evidence="3" id="KW-0949">S-adenosyl-L-methionine</keyword>
<dbReference type="Proteomes" id="UP000029558">
    <property type="component" value="Chromosome"/>
</dbReference>
<dbReference type="InterPro" id="IPR036388">
    <property type="entry name" value="WH-like_DNA-bd_sf"/>
</dbReference>
<dbReference type="InterPro" id="IPR001077">
    <property type="entry name" value="COMT_C"/>
</dbReference>
<protein>
    <submittedName>
        <fullName evidence="6">O-methyltransferase</fullName>
    </submittedName>
</protein>
<keyword evidence="1" id="KW-0489">Methyltransferase</keyword>
<dbReference type="Pfam" id="PF00891">
    <property type="entry name" value="Methyltransf_2"/>
    <property type="match status" value="1"/>
</dbReference>
<keyword evidence="2" id="KW-0808">Transferase</keyword>
<dbReference type="InterPro" id="IPR016461">
    <property type="entry name" value="COMT-like"/>
</dbReference>
<evidence type="ECO:0000259" key="4">
    <source>
        <dbReference type="Pfam" id="PF00891"/>
    </source>
</evidence>
<feature type="domain" description="O-methyltransferase C-terminal" evidence="4">
    <location>
        <begin position="104"/>
        <end position="308"/>
    </location>
</feature>
<sequence>MQVEELYSDIQSYQITQAIYTAVRLDIASYIDDEGKTVEQISQKCNVRPQLIYRLLRALISKMIFIEKAGKFYNNEKSSLLIPNKEGSLYSFALRSGEDSYQAWSNLYEGMLNSASPFSITFACDYFEYLKKDPVKFELFNKSMAAHTKREIPTIIDVLNLDSHKSIIDIGGGTGELLSGIVKHRNITGVLYDLDQVIKHAKANLADDILEKLDLVSGDFINSIPSGIDYHILKFILHDWTDEIAIKILKNSRVSINPGGKLFIIEAMIDSKQPESSAIWHDLHMFSLFNSKEREKKDFEYLLRESDFEINKIITLPRNGLLKLSVIECNPI</sequence>
<dbReference type="InterPro" id="IPR036390">
    <property type="entry name" value="WH_DNA-bd_sf"/>
</dbReference>
<dbReference type="PIRSF" id="PIRSF005739">
    <property type="entry name" value="O-mtase"/>
    <property type="match status" value="1"/>
</dbReference>
<dbReference type="Gene3D" id="3.40.50.150">
    <property type="entry name" value="Vaccinia Virus protein VP39"/>
    <property type="match status" value="1"/>
</dbReference>
<dbReference type="AlphaFoldDB" id="A0A1L6TFR6"/>
<evidence type="ECO:0000256" key="3">
    <source>
        <dbReference type="ARBA" id="ARBA00022691"/>
    </source>
</evidence>
<proteinExistence type="predicted"/>
<dbReference type="PANTHER" id="PTHR43712:SF2">
    <property type="entry name" value="O-METHYLTRANSFERASE CICE"/>
    <property type="match status" value="1"/>
</dbReference>
<dbReference type="InterPro" id="IPR029063">
    <property type="entry name" value="SAM-dependent_MTases_sf"/>
</dbReference>
<accession>A0A1L6TFR6</accession>
<dbReference type="SUPFAM" id="SSF53335">
    <property type="entry name" value="S-adenosyl-L-methionine-dependent methyltransferases"/>
    <property type="match status" value="1"/>
</dbReference>
<evidence type="ECO:0000313" key="6">
    <source>
        <dbReference type="EMBL" id="ALB21227.1"/>
    </source>
</evidence>
<dbReference type="GO" id="GO:0032259">
    <property type="term" value="P:methylation"/>
    <property type="evidence" value="ECO:0007669"/>
    <property type="project" value="UniProtKB-KW"/>
</dbReference>
<dbReference type="PROSITE" id="PS51683">
    <property type="entry name" value="SAM_OMT_II"/>
    <property type="match status" value="1"/>
</dbReference>